<organism evidence="2 3">
    <name type="scientific">Fusarium mangiferae</name>
    <name type="common">Mango malformation disease fungus</name>
    <dbReference type="NCBI Taxonomy" id="192010"/>
    <lineage>
        <taxon>Eukaryota</taxon>
        <taxon>Fungi</taxon>
        <taxon>Dikarya</taxon>
        <taxon>Ascomycota</taxon>
        <taxon>Pezizomycotina</taxon>
        <taxon>Sordariomycetes</taxon>
        <taxon>Hypocreomycetidae</taxon>
        <taxon>Hypocreales</taxon>
        <taxon>Nectriaceae</taxon>
        <taxon>Fusarium</taxon>
        <taxon>Fusarium fujikuroi species complex</taxon>
    </lineage>
</organism>
<sequence length="226" mass="25503">MTTRRNPPKALKGMKFWLSESARGVEGLEIKIHHHGGKIYKNLQEEIYVVCLPDERQELWRFPDGKKSSPVRRAYQTGKTFVETTSFNSLTNGIESWKPTEFIPPVSSKKTERNNSVSVESKSPLTLDTISVSDTSTPKENEESRTERSTTPNISKVLPPTETAVEERASLSNSTVEGLEDVQERLQDIRAVLVNQSVRTAAENRSCVQAIDYIIKVMKRIEVVPE</sequence>
<dbReference type="EMBL" id="FCQH01000113">
    <property type="protein sequence ID" value="CVL09483.1"/>
    <property type="molecule type" value="Genomic_DNA"/>
</dbReference>
<name>A0A1L7ULY2_FUSMA</name>
<feature type="region of interest" description="Disordered" evidence="1">
    <location>
        <begin position="98"/>
        <end position="157"/>
    </location>
</feature>
<dbReference type="AlphaFoldDB" id="A0A1L7ULY2"/>
<dbReference type="RefSeq" id="XP_041691658.1">
    <property type="nucleotide sequence ID" value="XM_041826370.1"/>
</dbReference>
<gene>
    <name evidence="2" type="ORF">FMAN_14305</name>
</gene>
<dbReference type="GeneID" id="65093552"/>
<feature type="compositionally biased region" description="Polar residues" evidence="1">
    <location>
        <begin position="114"/>
        <end position="136"/>
    </location>
</feature>
<protein>
    <submittedName>
        <fullName evidence="2">Uncharacterized protein</fullName>
    </submittedName>
</protein>
<evidence type="ECO:0000313" key="2">
    <source>
        <dbReference type="EMBL" id="CVL09483.1"/>
    </source>
</evidence>
<dbReference type="VEuPathDB" id="FungiDB:FMAN_14305"/>
<reference evidence="3" key="1">
    <citation type="journal article" date="2016" name="Genome Biol. Evol.">
        <title>Comparative 'omics' of the Fusarium fujikuroi species complex highlights differences in genetic potential and metabolite synthesis.</title>
        <authorList>
            <person name="Niehaus E.-M."/>
            <person name="Muensterkoetter M."/>
            <person name="Proctor R.H."/>
            <person name="Brown D.W."/>
            <person name="Sharon A."/>
            <person name="Idan Y."/>
            <person name="Oren-Young L."/>
            <person name="Sieber C.M."/>
            <person name="Novak O."/>
            <person name="Pencik A."/>
            <person name="Tarkowska D."/>
            <person name="Hromadova K."/>
            <person name="Freeman S."/>
            <person name="Maymon M."/>
            <person name="Elazar M."/>
            <person name="Youssef S.A."/>
            <person name="El-Shabrawy E.S.M."/>
            <person name="Shalaby A.B.A."/>
            <person name="Houterman P."/>
            <person name="Brock N.L."/>
            <person name="Burkhardt I."/>
            <person name="Tsavkelova E.A."/>
            <person name="Dickschat J.S."/>
            <person name="Galuszka P."/>
            <person name="Gueldener U."/>
            <person name="Tudzynski B."/>
        </authorList>
    </citation>
    <scope>NUCLEOTIDE SEQUENCE [LARGE SCALE GENOMIC DNA]</scope>
    <source>
        <strain evidence="3">MRC7560</strain>
    </source>
</reference>
<evidence type="ECO:0000313" key="3">
    <source>
        <dbReference type="Proteomes" id="UP000184255"/>
    </source>
</evidence>
<proteinExistence type="predicted"/>
<dbReference type="Proteomes" id="UP000184255">
    <property type="component" value="Unassembled WGS sequence"/>
</dbReference>
<keyword evidence="3" id="KW-1185">Reference proteome</keyword>
<feature type="compositionally biased region" description="Basic and acidic residues" evidence="1">
    <location>
        <begin position="137"/>
        <end position="148"/>
    </location>
</feature>
<comment type="caution">
    <text evidence="2">The sequence shown here is derived from an EMBL/GenBank/DDBJ whole genome shotgun (WGS) entry which is preliminary data.</text>
</comment>
<accession>A0A1L7ULY2</accession>
<evidence type="ECO:0000256" key="1">
    <source>
        <dbReference type="SAM" id="MobiDB-lite"/>
    </source>
</evidence>